<evidence type="ECO:0000313" key="10">
    <source>
        <dbReference type="Proteomes" id="UP000024837"/>
    </source>
</evidence>
<feature type="domain" description="Cullin family profile" evidence="8">
    <location>
        <begin position="656"/>
        <end position="866"/>
    </location>
</feature>
<accession>W7I3J1</accession>
<dbReference type="HOGENOM" id="CLU_007149_0_0_1"/>
<feature type="compositionally biased region" description="Polar residues" evidence="7">
    <location>
        <begin position="896"/>
        <end position="905"/>
    </location>
</feature>
<dbReference type="GO" id="GO:0005680">
    <property type="term" value="C:anaphase-promoting complex"/>
    <property type="evidence" value="ECO:0007669"/>
    <property type="project" value="TreeGrafter"/>
</dbReference>
<dbReference type="InterPro" id="IPR036390">
    <property type="entry name" value="WH_DNA-bd_sf"/>
</dbReference>
<evidence type="ECO:0000256" key="1">
    <source>
        <dbReference type="ARBA" id="ARBA00016068"/>
    </source>
</evidence>
<evidence type="ECO:0000256" key="2">
    <source>
        <dbReference type="ARBA" id="ARBA00022618"/>
    </source>
</evidence>
<dbReference type="InterPro" id="IPR044554">
    <property type="entry name" value="ANAPC2"/>
</dbReference>
<dbReference type="InterPro" id="IPR036317">
    <property type="entry name" value="Cullin_homology_sf"/>
</dbReference>
<dbReference type="Gene3D" id="3.30.230.130">
    <property type="entry name" value="Cullin, Chain C, Domain 2"/>
    <property type="match status" value="1"/>
</dbReference>
<keyword evidence="3" id="KW-0498">Mitosis</keyword>
<comment type="similarity">
    <text evidence="6">Belongs to the cullin family.</text>
</comment>
<dbReference type="OrthoDB" id="5581181at2759"/>
<reference evidence="9 10" key="1">
    <citation type="submission" date="2013-05" db="EMBL/GenBank/DDBJ databases">
        <title>Drechslerella stenobrocha genome reveals carnivorous origination and mechanical trapping mechanism of predatory fungi.</title>
        <authorList>
            <person name="Liu X."/>
            <person name="Zhang W."/>
            <person name="Liu K."/>
        </authorList>
    </citation>
    <scope>NUCLEOTIDE SEQUENCE [LARGE SCALE GENOMIC DNA]</scope>
    <source>
        <strain evidence="9 10">248</strain>
    </source>
</reference>
<keyword evidence="10" id="KW-1185">Reference proteome</keyword>
<name>W7I3J1_9PEZI</name>
<evidence type="ECO:0000256" key="6">
    <source>
        <dbReference type="PROSITE-ProRule" id="PRU00330"/>
    </source>
</evidence>
<dbReference type="SMART" id="SM00182">
    <property type="entry name" value="CULLIN"/>
    <property type="match status" value="1"/>
</dbReference>
<dbReference type="GO" id="GO:0007091">
    <property type="term" value="P:metaphase/anaphase transition of mitotic cell cycle"/>
    <property type="evidence" value="ECO:0007669"/>
    <property type="project" value="TreeGrafter"/>
</dbReference>
<evidence type="ECO:0000256" key="5">
    <source>
        <dbReference type="ARBA" id="ARBA00023306"/>
    </source>
</evidence>
<dbReference type="PANTHER" id="PTHR45957:SF1">
    <property type="entry name" value="ANAPHASE-PROMOTING COMPLEX SUBUNIT 2"/>
    <property type="match status" value="1"/>
</dbReference>
<dbReference type="PROSITE" id="PS50069">
    <property type="entry name" value="CULLIN_2"/>
    <property type="match status" value="1"/>
</dbReference>
<dbReference type="Pfam" id="PF08672">
    <property type="entry name" value="ANAPC2"/>
    <property type="match status" value="1"/>
</dbReference>
<keyword evidence="5" id="KW-0131">Cell cycle</keyword>
<evidence type="ECO:0000313" key="9">
    <source>
        <dbReference type="EMBL" id="EWC46763.1"/>
    </source>
</evidence>
<dbReference type="SUPFAM" id="SSF75632">
    <property type="entry name" value="Cullin homology domain"/>
    <property type="match status" value="1"/>
</dbReference>
<evidence type="ECO:0000259" key="8">
    <source>
        <dbReference type="PROSITE" id="PS50069"/>
    </source>
</evidence>
<dbReference type="GO" id="GO:0051301">
    <property type="term" value="P:cell division"/>
    <property type="evidence" value="ECO:0007669"/>
    <property type="project" value="UniProtKB-KW"/>
</dbReference>
<sequence>MLMSGFHLPQEPHRQAKKRRIFHGIFPPAASASLPTPLATPVGSFNENTPLYPPSTQASPFPHGQAFSNSESEAFVTHSRAWHLATTFLSFPDSPFDVSEEESTVLGVHKDGVYLRRKADLCRAETREAMAYLMTSGANAVPGENLVEWYTCEVRRHFLEYIRPILDEAERDIAAKTRPEHQLNDIISQLRVTCKIYYSVYSTYLLPYIAKIDPIASVEPFHRSLASIISYCLPSSFPSLLRKTFYAYLVIILSLPSASTAVADVDLFTSPHIPGADETVHSTDVELELEDDEKAVVDQEEAHRRRDEARNAVFKLVDSLNSIGLMANSVGEREFAIVVDRVAGEWVAYRFCGRYTDSQLEVADADGDTSMAKVPASAASAEIMKEWLDGSLAPLVRSVMKIIHPGDPDDELPPLLNRLAHRLARVRIKEMFDIIVDFPASMPGIMDLIPTLNTSIARLVLTSTFAYTLHRRLLHQGASTVDILRAYINMIKCFQILDAKGVLLDRVGARVRRYLGSRDDTVVEIVKGILCYEYDEDEGDEPTGFSAFSPEQPGAVESVTIFKDSLRRRKVIDGDIEPEEEDILQEISTELQACAQMGADKKNDQLGAAAAASLEDLDFDDMEWQPDPSDAGPEYRRDKGTDIISHLFTMLEATKFINEFQNQLGKRLLLQPTSEFLREKATIELLKVRFGEAEMQNAAIMLKDLSESRKIDAHLRDTANRQMSHSRFADIGSTEVHLKVISRLFWPQHMITEGDFNLPPGIAATMTIFNKEFETFKKSRKLSWLKEEGFAVIELELSDRAFRFKQVPPYAATLIHTFGEPPNIPDPNIPDELNGGEVGNAWSIAQLEEKLSMDNGLIRKGLEYWTERVILAQYPHDRNIYYVMETLPRSDIPASRRTTPHTSPQKRQERQGAYETPRRRRRALSFVSESSTDTDSEDAGTKKEEPTPAKADAEDDDPLKNPRFTMAWNYIAGMLTNQGPMTTDRIFNTLSLFLIPMGGLQFDAAELDQFMMKMEENGRIDKTPAGWKMRKG</sequence>
<dbReference type="InterPro" id="IPR057975">
    <property type="entry name" value="TPR_ANAPC2"/>
</dbReference>
<dbReference type="InterPro" id="IPR016158">
    <property type="entry name" value="Cullin_homology"/>
</dbReference>
<gene>
    <name evidence="9" type="ORF">DRE_04008</name>
</gene>
<dbReference type="InterPro" id="IPR014786">
    <property type="entry name" value="ANAPC2_C"/>
</dbReference>
<dbReference type="PANTHER" id="PTHR45957">
    <property type="entry name" value="ANAPHASE-PROMOTING COMPLEX SUBUNIT 2"/>
    <property type="match status" value="1"/>
</dbReference>
<feature type="region of interest" description="Disordered" evidence="7">
    <location>
        <begin position="892"/>
        <end position="958"/>
    </location>
</feature>
<evidence type="ECO:0000256" key="7">
    <source>
        <dbReference type="SAM" id="MobiDB-lite"/>
    </source>
</evidence>
<dbReference type="GO" id="GO:0006511">
    <property type="term" value="P:ubiquitin-dependent protein catabolic process"/>
    <property type="evidence" value="ECO:0007669"/>
    <property type="project" value="InterPro"/>
</dbReference>
<proteinExistence type="inferred from homology"/>
<dbReference type="SUPFAM" id="SSF46785">
    <property type="entry name" value="Winged helix' DNA-binding domain"/>
    <property type="match status" value="1"/>
</dbReference>
<keyword evidence="4" id="KW-0833">Ubl conjugation pathway</keyword>
<protein>
    <recommendedName>
        <fullName evidence="1">Anaphase-promoting complex subunit 2</fullName>
    </recommendedName>
</protein>
<dbReference type="Gene3D" id="1.20.1310.10">
    <property type="entry name" value="Cullin Repeats"/>
    <property type="match status" value="1"/>
</dbReference>
<dbReference type="Pfam" id="PF25773">
    <property type="entry name" value="TPR_ANAPC2"/>
    <property type="match status" value="1"/>
</dbReference>
<dbReference type="Proteomes" id="UP000024837">
    <property type="component" value="Unassembled WGS sequence"/>
</dbReference>
<keyword evidence="2" id="KW-0132">Cell division</keyword>
<organism evidence="9 10">
    <name type="scientific">Drechslerella stenobrocha 248</name>
    <dbReference type="NCBI Taxonomy" id="1043628"/>
    <lineage>
        <taxon>Eukaryota</taxon>
        <taxon>Fungi</taxon>
        <taxon>Dikarya</taxon>
        <taxon>Ascomycota</taxon>
        <taxon>Pezizomycotina</taxon>
        <taxon>Orbiliomycetes</taxon>
        <taxon>Orbiliales</taxon>
        <taxon>Orbiliaceae</taxon>
        <taxon>Drechslerella</taxon>
    </lineage>
</organism>
<evidence type="ECO:0000256" key="4">
    <source>
        <dbReference type="ARBA" id="ARBA00022786"/>
    </source>
</evidence>
<dbReference type="Gene3D" id="1.10.10.10">
    <property type="entry name" value="Winged helix-like DNA-binding domain superfamily/Winged helix DNA-binding domain"/>
    <property type="match status" value="1"/>
</dbReference>
<evidence type="ECO:0000256" key="3">
    <source>
        <dbReference type="ARBA" id="ARBA00022776"/>
    </source>
</evidence>
<dbReference type="EMBL" id="KI966415">
    <property type="protein sequence ID" value="EWC46763.1"/>
    <property type="molecule type" value="Genomic_DNA"/>
</dbReference>
<dbReference type="AlphaFoldDB" id="W7I3J1"/>
<dbReference type="InterPro" id="IPR036388">
    <property type="entry name" value="WH-like_DNA-bd_sf"/>
</dbReference>
<dbReference type="GO" id="GO:0031625">
    <property type="term" value="F:ubiquitin protein ligase binding"/>
    <property type="evidence" value="ECO:0007669"/>
    <property type="project" value="InterPro"/>
</dbReference>
<dbReference type="GO" id="GO:0070979">
    <property type="term" value="P:protein K11-linked ubiquitination"/>
    <property type="evidence" value="ECO:0007669"/>
    <property type="project" value="TreeGrafter"/>
</dbReference>